<name>A0ABN6P6L8_9PROT</name>
<organism evidence="2 3">
    <name type="scientific">Roseomonas fluvialis</name>
    <dbReference type="NCBI Taxonomy" id="1750527"/>
    <lineage>
        <taxon>Bacteria</taxon>
        <taxon>Pseudomonadati</taxon>
        <taxon>Pseudomonadota</taxon>
        <taxon>Alphaproteobacteria</taxon>
        <taxon>Acetobacterales</taxon>
        <taxon>Roseomonadaceae</taxon>
        <taxon>Roseomonas</taxon>
    </lineage>
</organism>
<reference evidence="2 3" key="1">
    <citation type="journal article" date="2016" name="Microbes Environ.">
        <title>Phylogenetically diverse aerobic anoxygenic phototrophic bacteria isolated from epilithic biofilms in Tama river, Japan.</title>
        <authorList>
            <person name="Hirose S."/>
            <person name="Matsuura K."/>
            <person name="Haruta S."/>
        </authorList>
    </citation>
    <scope>NUCLEOTIDE SEQUENCE [LARGE SCALE GENOMIC DNA]</scope>
    <source>
        <strain evidence="2 3">S08</strain>
    </source>
</reference>
<sequence>MTRSGWKGRPSCWHKSLSADGRVVTSAVDRKTHEVGASVPARQQRRALLRIEVQHCGAEPLGYTSQLRGSAGTTADMENRGVARRRGSASLW</sequence>
<keyword evidence="3" id="KW-1185">Reference proteome</keyword>
<gene>
    <name evidence="2" type="ORF">Rmf_42610</name>
</gene>
<dbReference type="Proteomes" id="UP000831327">
    <property type="component" value="Chromosome"/>
</dbReference>
<feature type="region of interest" description="Disordered" evidence="1">
    <location>
        <begin position="67"/>
        <end position="92"/>
    </location>
</feature>
<protein>
    <submittedName>
        <fullName evidence="2">Uncharacterized protein</fullName>
    </submittedName>
</protein>
<dbReference type="EMBL" id="AP025637">
    <property type="protein sequence ID" value="BDG74332.1"/>
    <property type="molecule type" value="Genomic_DNA"/>
</dbReference>
<accession>A0ABN6P6L8</accession>
<evidence type="ECO:0000313" key="2">
    <source>
        <dbReference type="EMBL" id="BDG74332.1"/>
    </source>
</evidence>
<evidence type="ECO:0000313" key="3">
    <source>
        <dbReference type="Proteomes" id="UP000831327"/>
    </source>
</evidence>
<feature type="compositionally biased region" description="Basic residues" evidence="1">
    <location>
        <begin position="82"/>
        <end position="92"/>
    </location>
</feature>
<proteinExistence type="predicted"/>
<evidence type="ECO:0000256" key="1">
    <source>
        <dbReference type="SAM" id="MobiDB-lite"/>
    </source>
</evidence>